<dbReference type="CDD" id="cd00051">
    <property type="entry name" value="EFh"/>
    <property type="match status" value="1"/>
</dbReference>
<protein>
    <submittedName>
        <fullName evidence="5">Alpha-actinin-1</fullName>
    </submittedName>
</protein>
<gene>
    <name evidence="5" type="ORF">GBAR_LOCUS28415</name>
</gene>
<dbReference type="GO" id="GO:0005509">
    <property type="term" value="F:calcium ion binding"/>
    <property type="evidence" value="ECO:0007669"/>
    <property type="project" value="InterPro"/>
</dbReference>
<keyword evidence="2" id="KW-0106">Calcium</keyword>
<dbReference type="InterPro" id="IPR018247">
    <property type="entry name" value="EF_Hand_1_Ca_BS"/>
</dbReference>
<dbReference type="Gene3D" id="1.10.238.10">
    <property type="entry name" value="EF-hand"/>
    <property type="match status" value="2"/>
</dbReference>
<dbReference type="Proteomes" id="UP001174909">
    <property type="component" value="Unassembled WGS sequence"/>
</dbReference>
<feature type="domain" description="EF-hand" evidence="4">
    <location>
        <begin position="159"/>
        <end position="194"/>
    </location>
</feature>
<dbReference type="SMART" id="SM00054">
    <property type="entry name" value="EFh"/>
    <property type="match status" value="2"/>
</dbReference>
<proteinExistence type="predicted"/>
<dbReference type="SUPFAM" id="SSF47473">
    <property type="entry name" value="EF-hand"/>
    <property type="match status" value="1"/>
</dbReference>
<dbReference type="EMBL" id="CASHTH010003974">
    <property type="protein sequence ID" value="CAI8051940.1"/>
    <property type="molecule type" value="Genomic_DNA"/>
</dbReference>
<dbReference type="GO" id="GO:0003779">
    <property type="term" value="F:actin binding"/>
    <property type="evidence" value="ECO:0007669"/>
    <property type="project" value="UniProtKB-KW"/>
</dbReference>
<organism evidence="5 6">
    <name type="scientific">Geodia barretti</name>
    <name type="common">Barrett's horny sponge</name>
    <dbReference type="NCBI Taxonomy" id="519541"/>
    <lineage>
        <taxon>Eukaryota</taxon>
        <taxon>Metazoa</taxon>
        <taxon>Porifera</taxon>
        <taxon>Demospongiae</taxon>
        <taxon>Heteroscleromorpha</taxon>
        <taxon>Tetractinellida</taxon>
        <taxon>Astrophorina</taxon>
        <taxon>Geodiidae</taxon>
        <taxon>Geodia</taxon>
    </lineage>
</organism>
<evidence type="ECO:0000313" key="5">
    <source>
        <dbReference type="EMBL" id="CAI8051940.1"/>
    </source>
</evidence>
<evidence type="ECO:0000256" key="3">
    <source>
        <dbReference type="ARBA" id="ARBA00023203"/>
    </source>
</evidence>
<evidence type="ECO:0000313" key="6">
    <source>
        <dbReference type="Proteomes" id="UP001174909"/>
    </source>
</evidence>
<feature type="non-terminal residue" evidence="5">
    <location>
        <position position="305"/>
    </location>
</feature>
<dbReference type="Gene3D" id="1.20.58.60">
    <property type="match status" value="1"/>
</dbReference>
<dbReference type="SUPFAM" id="SSF46966">
    <property type="entry name" value="Spectrin repeat"/>
    <property type="match status" value="1"/>
</dbReference>
<evidence type="ECO:0000259" key="4">
    <source>
        <dbReference type="PROSITE" id="PS50222"/>
    </source>
</evidence>
<dbReference type="InterPro" id="IPR014837">
    <property type="entry name" value="EF-hand_Ca_insen"/>
</dbReference>
<accession>A0AA35XHR9</accession>
<dbReference type="PROSITE" id="PS00018">
    <property type="entry name" value="EF_HAND_1"/>
    <property type="match status" value="1"/>
</dbReference>
<keyword evidence="1" id="KW-0677">Repeat</keyword>
<dbReference type="InterPro" id="IPR011992">
    <property type="entry name" value="EF-hand-dom_pair"/>
</dbReference>
<dbReference type="InterPro" id="IPR050230">
    <property type="entry name" value="CALM/Myosin/TropC-like"/>
</dbReference>
<sequence>RAACGVCREGQLSCRVHLTEAGRTGRAEHEGSGDYGGIHHLSLFLFYFLAASCPFNYPVEQYDMPSISVWYDVMSFPQDQLQALVAFEAETLTHQPEMDSAEEIHRQTQAALIFDNKHSKFSMEGLRANWTGLLLAVQRAKNETENQILIRDSKGLSEDQIKEYRQSFDHFDRDHSGQLDKNEYRACLLSLGYKLGSDPTNDPEFDTLWAEIDPNETGYVTFEAFLDFMSRRMVDQDTADQVLESFKILAGDKPYITGDELRRELPPEQAEYCISRMAPYEGDGAPEGALDYTSFSSALYGQSEL</sequence>
<dbReference type="SMART" id="SM01184">
    <property type="entry name" value="efhand_Ca_insen"/>
    <property type="match status" value="1"/>
</dbReference>
<reference evidence="5" key="1">
    <citation type="submission" date="2023-03" db="EMBL/GenBank/DDBJ databases">
        <authorList>
            <person name="Steffen K."/>
            <person name="Cardenas P."/>
        </authorList>
    </citation>
    <scope>NUCLEOTIDE SEQUENCE</scope>
</reference>
<dbReference type="FunFam" id="1.10.238.10:FF:000004">
    <property type="entry name" value="Actinin alpha 1"/>
    <property type="match status" value="1"/>
</dbReference>
<dbReference type="Pfam" id="PF13499">
    <property type="entry name" value="EF-hand_7"/>
    <property type="match status" value="1"/>
</dbReference>
<dbReference type="AlphaFoldDB" id="A0AA35XHR9"/>
<keyword evidence="3" id="KW-0009">Actin-binding</keyword>
<feature type="domain" description="EF-hand" evidence="4">
    <location>
        <begin position="200"/>
        <end position="235"/>
    </location>
</feature>
<dbReference type="Pfam" id="PF08726">
    <property type="entry name" value="EFhand_Ca_insen"/>
    <property type="match status" value="1"/>
</dbReference>
<dbReference type="GO" id="GO:0016460">
    <property type="term" value="C:myosin II complex"/>
    <property type="evidence" value="ECO:0007669"/>
    <property type="project" value="TreeGrafter"/>
</dbReference>
<dbReference type="PANTHER" id="PTHR23048:SF0">
    <property type="entry name" value="CALMODULIN LIKE 3"/>
    <property type="match status" value="1"/>
</dbReference>
<name>A0AA35XHR9_GEOBA</name>
<dbReference type="PROSITE" id="PS50222">
    <property type="entry name" value="EF_HAND_2"/>
    <property type="match status" value="2"/>
</dbReference>
<comment type="caution">
    <text evidence="5">The sequence shown here is derived from an EMBL/GenBank/DDBJ whole genome shotgun (WGS) entry which is preliminary data.</text>
</comment>
<evidence type="ECO:0000256" key="2">
    <source>
        <dbReference type="ARBA" id="ARBA00022837"/>
    </source>
</evidence>
<evidence type="ECO:0000256" key="1">
    <source>
        <dbReference type="ARBA" id="ARBA00022737"/>
    </source>
</evidence>
<dbReference type="PANTHER" id="PTHR23048">
    <property type="entry name" value="MYOSIN LIGHT CHAIN 1, 3"/>
    <property type="match status" value="1"/>
</dbReference>
<dbReference type="InterPro" id="IPR002048">
    <property type="entry name" value="EF_hand_dom"/>
</dbReference>
<keyword evidence="6" id="KW-1185">Reference proteome</keyword>